<dbReference type="PROSITE" id="PS50042">
    <property type="entry name" value="CNMP_BINDING_3"/>
    <property type="match status" value="3"/>
</dbReference>
<dbReference type="SMART" id="SM00100">
    <property type="entry name" value="cNMP"/>
    <property type="match status" value="1"/>
</dbReference>
<proteinExistence type="predicted"/>
<evidence type="ECO:0000256" key="1">
    <source>
        <dbReference type="SAM" id="MobiDB-lite"/>
    </source>
</evidence>
<dbReference type="PANTHER" id="PTHR11635:SF152">
    <property type="entry name" value="CAMP-DEPENDENT PROTEIN KINASE TYPE I REGULATORY SUBUNIT-RELATED"/>
    <property type="match status" value="1"/>
</dbReference>
<feature type="domain" description="Cyclic nucleotide-binding" evidence="2">
    <location>
        <begin position="394"/>
        <end position="435"/>
    </location>
</feature>
<dbReference type="Proteomes" id="UP001530315">
    <property type="component" value="Unassembled WGS sequence"/>
</dbReference>
<evidence type="ECO:0000313" key="4">
    <source>
        <dbReference type="Proteomes" id="UP001530315"/>
    </source>
</evidence>
<feature type="region of interest" description="Disordered" evidence="1">
    <location>
        <begin position="22"/>
        <end position="73"/>
    </location>
</feature>
<dbReference type="CDD" id="cd00038">
    <property type="entry name" value="CAP_ED"/>
    <property type="match status" value="2"/>
</dbReference>
<reference evidence="3 4" key="1">
    <citation type="submission" date="2024-10" db="EMBL/GenBank/DDBJ databases">
        <title>Updated reference genomes for cyclostephanoid diatoms.</title>
        <authorList>
            <person name="Roberts W.R."/>
            <person name="Alverson A.J."/>
        </authorList>
    </citation>
    <scope>NUCLEOTIDE SEQUENCE [LARGE SCALE GENOMIC DNA]</scope>
    <source>
        <strain evidence="3 4">AJA276-08</strain>
    </source>
</reference>
<organism evidence="3 4">
    <name type="scientific">Stephanodiscus triporus</name>
    <dbReference type="NCBI Taxonomy" id="2934178"/>
    <lineage>
        <taxon>Eukaryota</taxon>
        <taxon>Sar</taxon>
        <taxon>Stramenopiles</taxon>
        <taxon>Ochrophyta</taxon>
        <taxon>Bacillariophyta</taxon>
        <taxon>Coscinodiscophyceae</taxon>
        <taxon>Thalassiosirophycidae</taxon>
        <taxon>Stephanodiscales</taxon>
        <taxon>Stephanodiscaceae</taxon>
        <taxon>Stephanodiscus</taxon>
    </lineage>
</organism>
<dbReference type="SUPFAM" id="SSF51206">
    <property type="entry name" value="cAMP-binding domain-like"/>
    <property type="match status" value="2"/>
</dbReference>
<keyword evidence="4" id="KW-1185">Reference proteome</keyword>
<feature type="domain" description="Cyclic nucleotide-binding" evidence="2">
    <location>
        <begin position="201"/>
        <end position="311"/>
    </location>
</feature>
<evidence type="ECO:0000259" key="2">
    <source>
        <dbReference type="PROSITE" id="PS50042"/>
    </source>
</evidence>
<dbReference type="InterPro" id="IPR018490">
    <property type="entry name" value="cNMP-bd_dom_sf"/>
</dbReference>
<gene>
    <name evidence="3" type="ORF">ACHAW5_009332</name>
</gene>
<dbReference type="EMBL" id="JALLAZ020001568">
    <property type="protein sequence ID" value="KAL3772800.1"/>
    <property type="molecule type" value="Genomic_DNA"/>
</dbReference>
<accession>A0ABD3NI88</accession>
<feature type="domain" description="Cyclic nucleotide-binding" evidence="2">
    <location>
        <begin position="462"/>
        <end position="507"/>
    </location>
</feature>
<protein>
    <recommendedName>
        <fullName evidence="2">Cyclic nucleotide-binding domain-containing protein</fullName>
    </recommendedName>
</protein>
<feature type="compositionally biased region" description="Acidic residues" evidence="1">
    <location>
        <begin position="158"/>
        <end position="173"/>
    </location>
</feature>
<name>A0ABD3NI88_9STRA</name>
<feature type="region of interest" description="Disordered" evidence="1">
    <location>
        <begin position="115"/>
        <end position="186"/>
    </location>
</feature>
<evidence type="ECO:0000313" key="3">
    <source>
        <dbReference type="EMBL" id="KAL3772800.1"/>
    </source>
</evidence>
<dbReference type="AlphaFoldDB" id="A0ABD3NI88"/>
<dbReference type="InterPro" id="IPR000595">
    <property type="entry name" value="cNMP-bd_dom"/>
</dbReference>
<dbReference type="InterPro" id="IPR014710">
    <property type="entry name" value="RmlC-like_jellyroll"/>
</dbReference>
<comment type="caution">
    <text evidence="3">The sequence shown here is derived from an EMBL/GenBank/DDBJ whole genome shotgun (WGS) entry which is preliminary data.</text>
</comment>
<dbReference type="PANTHER" id="PTHR11635">
    <property type="entry name" value="CAMP-DEPENDENT PROTEIN KINASE REGULATORY CHAIN"/>
    <property type="match status" value="1"/>
</dbReference>
<sequence length="518" mass="56626">MGQTFCRDCEGRFKRPAVVDDDAVDADYYNEDGSSWDDTNTPPPAPSRSSPSHSDVVDPRRHNRIKNKKSSVALHAEFRDRQERGVLIAPPLVTEKVMEYTDNVFSGQHLGVEKLHHDNMGGDGTTAASSSPVGSDADAPRCADDVPDAGGGGGGGAEDVDPTMIEDDDDDGGGAEAERSSKTPEEDAFLDIALSDDDNFVFDGMSERFRQNLKDSMERVVVPRNTLLIRKGDDPDYLYLILEGEVAVYIDPDEYVDDNAVEIGKHAPLDIVVPNATGGNSSVRDHEPAVATARREFKQSYVLQLRKSLFQSNFNVGGGGHEHHRRNDSSGGGGGIVGQFLSVIRQSIGGHDSNTSNLTGILEEQASREDTDDDHVNSFIPLKELRGLKHERDLGPCDVFGELALIYNCARTATCITTKNCILYRVDGETFRSILSSSNSDRVKKRCTESKAALLSLYNIGAVEELDERTLRALEIVLHPVTFERDDLVITKGAYDNMMFFVMSGKLLAHDIGTGDSR</sequence>
<dbReference type="InterPro" id="IPR050503">
    <property type="entry name" value="cAMP-dep_PK_reg_su-like"/>
</dbReference>
<dbReference type="Gene3D" id="2.60.120.10">
    <property type="entry name" value="Jelly Rolls"/>
    <property type="match status" value="2"/>
</dbReference>
<dbReference type="Pfam" id="PF00027">
    <property type="entry name" value="cNMP_binding"/>
    <property type="match status" value="2"/>
</dbReference>
<feature type="compositionally biased region" description="Basic and acidic residues" evidence="1">
    <location>
        <begin position="176"/>
        <end position="185"/>
    </location>
</feature>